<dbReference type="InterPro" id="IPR006735">
    <property type="entry name" value="Rtf2"/>
</dbReference>
<feature type="region of interest" description="Disordered" evidence="2">
    <location>
        <begin position="181"/>
        <end position="270"/>
    </location>
</feature>
<feature type="compositionally biased region" description="Polar residues" evidence="2">
    <location>
        <begin position="212"/>
        <end position="230"/>
    </location>
</feature>
<dbReference type="Pfam" id="PF04641">
    <property type="entry name" value="Rtf2"/>
    <property type="match status" value="1"/>
</dbReference>
<evidence type="ECO:0000313" key="3">
    <source>
        <dbReference type="EMBL" id="GAO18033.1"/>
    </source>
</evidence>
<comment type="caution">
    <text evidence="3">The sequence shown here is derived from an EMBL/GenBank/DDBJ whole genome shotgun (WGS) entry which is preliminary data.</text>
</comment>
<gene>
    <name evidence="3" type="ORF">UVI_02042800</name>
</gene>
<dbReference type="SUPFAM" id="SSF57850">
    <property type="entry name" value="RING/U-box"/>
    <property type="match status" value="1"/>
</dbReference>
<sequence length="290" mass="31643">MGNDGGSIPKRHELVKNAARAPTVSELKATALESLAHAWTHCALSNQVLDMETAVSDWRGRLFNYEAVLRGLMPSDQAAETTPAAFGIKSLRDIVKLVFSKSGDKWTCPISMKEMGPSTKAVYLVPCGHTFAEIAMNEIQEESCPGCGQAFTEENVIPLLTASEKDLQRLERRVEDLREKGLAHSLRKDKSDKKNKRKRKGDEGVGGENSDDVNSPSSKTAVKSRTSGINNPAAASLTAKVLSEQDARNKRRRQAPGMIASRKGEEARLSWHRGRGSIHPCLVLVSKPTA</sequence>
<dbReference type="PANTHER" id="PTHR12775">
    <property type="entry name" value="PROTEIN C20ORF43 HOMOLOG"/>
    <property type="match status" value="1"/>
</dbReference>
<evidence type="ECO:0000256" key="2">
    <source>
        <dbReference type="SAM" id="MobiDB-lite"/>
    </source>
</evidence>
<dbReference type="Proteomes" id="UP000054053">
    <property type="component" value="Unassembled WGS sequence"/>
</dbReference>
<dbReference type="PANTHER" id="PTHR12775:SF0">
    <property type="entry name" value="REPLICATION TERMINATION FACTOR 2"/>
    <property type="match status" value="1"/>
</dbReference>
<dbReference type="AlphaFoldDB" id="A0A1B5L4H5"/>
<protein>
    <submittedName>
        <fullName evidence="3">Uncharacterized protein</fullName>
    </submittedName>
</protein>
<evidence type="ECO:0000256" key="1">
    <source>
        <dbReference type="ARBA" id="ARBA00009885"/>
    </source>
</evidence>
<comment type="similarity">
    <text evidence="1">Belongs to the rtf2 family.</text>
</comment>
<proteinExistence type="inferred from homology"/>
<evidence type="ECO:0000313" key="4">
    <source>
        <dbReference type="Proteomes" id="UP000054053"/>
    </source>
</evidence>
<name>A0A1B5L4H5_USTVR</name>
<dbReference type="GO" id="GO:0005634">
    <property type="term" value="C:nucleus"/>
    <property type="evidence" value="ECO:0007669"/>
    <property type="project" value="TreeGrafter"/>
</dbReference>
<reference evidence="4" key="1">
    <citation type="journal article" date="2016" name="Genome Announc.">
        <title>Genome sequence of Ustilaginoidea virens IPU010, a rice pathogenic fungus causing false smut.</title>
        <authorList>
            <person name="Kumagai T."/>
            <person name="Ishii T."/>
            <person name="Terai G."/>
            <person name="Umemura M."/>
            <person name="Machida M."/>
            <person name="Asai K."/>
        </authorList>
    </citation>
    <scope>NUCLEOTIDE SEQUENCE [LARGE SCALE GENOMIC DNA]</scope>
    <source>
        <strain evidence="4">IPU010</strain>
    </source>
</reference>
<feature type="compositionally biased region" description="Basic and acidic residues" evidence="2">
    <location>
        <begin position="181"/>
        <end position="192"/>
    </location>
</feature>
<accession>A0A1B5L4H5</accession>
<dbReference type="EMBL" id="BBTG02000025">
    <property type="protein sequence ID" value="GAO18033.1"/>
    <property type="molecule type" value="Genomic_DNA"/>
</dbReference>
<dbReference type="InterPro" id="IPR027799">
    <property type="entry name" value="Rtf2_RING-finger"/>
</dbReference>
<organism evidence="3 4">
    <name type="scientific">Ustilaginoidea virens</name>
    <name type="common">Rice false smut fungus</name>
    <name type="synonym">Villosiclava virens</name>
    <dbReference type="NCBI Taxonomy" id="1159556"/>
    <lineage>
        <taxon>Eukaryota</taxon>
        <taxon>Fungi</taxon>
        <taxon>Dikarya</taxon>
        <taxon>Ascomycota</taxon>
        <taxon>Pezizomycotina</taxon>
        <taxon>Sordariomycetes</taxon>
        <taxon>Hypocreomycetidae</taxon>
        <taxon>Hypocreales</taxon>
        <taxon>Clavicipitaceae</taxon>
        <taxon>Ustilaginoidea</taxon>
    </lineage>
</organism>
<dbReference type="Gene3D" id="3.30.40.10">
    <property type="entry name" value="Zinc/RING finger domain, C3HC4 (zinc finger)"/>
    <property type="match status" value="1"/>
</dbReference>
<dbReference type="GO" id="GO:0006274">
    <property type="term" value="P:DNA replication termination"/>
    <property type="evidence" value="ECO:0007669"/>
    <property type="project" value="TreeGrafter"/>
</dbReference>
<dbReference type="InterPro" id="IPR013083">
    <property type="entry name" value="Znf_RING/FYVE/PHD"/>
</dbReference>
<dbReference type="CDD" id="cd16653">
    <property type="entry name" value="RING-like_Rtf2"/>
    <property type="match status" value="1"/>
</dbReference>